<dbReference type="GO" id="GO:0070573">
    <property type="term" value="F:metallodipeptidase activity"/>
    <property type="evidence" value="ECO:0007669"/>
    <property type="project" value="InterPro"/>
</dbReference>
<dbReference type="PROSITE" id="PS51365">
    <property type="entry name" value="RENAL_DIPEPTIDASE_2"/>
    <property type="match status" value="1"/>
</dbReference>
<dbReference type="CDD" id="cd01301">
    <property type="entry name" value="rDP_like"/>
    <property type="match status" value="1"/>
</dbReference>
<accession>A0A2V5KBW7</accession>
<protein>
    <submittedName>
        <fullName evidence="1">Membrane dipeptidase</fullName>
    </submittedName>
</protein>
<gene>
    <name evidence="1" type="ORF">DLM86_06660</name>
</gene>
<evidence type="ECO:0000313" key="1">
    <source>
        <dbReference type="EMBL" id="PYI55413.1"/>
    </source>
</evidence>
<dbReference type="RefSeq" id="WP_110839216.1">
    <property type="nucleotide sequence ID" value="NZ_QJVJ01000003.1"/>
</dbReference>
<dbReference type="Gene3D" id="3.20.20.140">
    <property type="entry name" value="Metal-dependent hydrolases"/>
    <property type="match status" value="1"/>
</dbReference>
<dbReference type="AlphaFoldDB" id="A0A2V5KBW7"/>
<dbReference type="Proteomes" id="UP000247476">
    <property type="component" value="Unassembled WGS sequence"/>
</dbReference>
<dbReference type="PROSITE" id="PS00869">
    <property type="entry name" value="RENAL_DIPEPTIDASE_1"/>
    <property type="match status" value="1"/>
</dbReference>
<dbReference type="EMBL" id="QJVJ01000003">
    <property type="protein sequence ID" value="PYI55413.1"/>
    <property type="molecule type" value="Genomic_DNA"/>
</dbReference>
<organism evidence="1 2">
    <name type="scientific">Paenibacillus flagellatus</name>
    <dbReference type="NCBI Taxonomy" id="2211139"/>
    <lineage>
        <taxon>Bacteria</taxon>
        <taxon>Bacillati</taxon>
        <taxon>Bacillota</taxon>
        <taxon>Bacilli</taxon>
        <taxon>Bacillales</taxon>
        <taxon>Paenibacillaceae</taxon>
        <taxon>Paenibacillus</taxon>
    </lineage>
</organism>
<keyword evidence="2" id="KW-1185">Reference proteome</keyword>
<dbReference type="OrthoDB" id="9804920at2"/>
<comment type="caution">
    <text evidence="1">The sequence shown here is derived from an EMBL/GenBank/DDBJ whole genome shotgun (WGS) entry which is preliminary data.</text>
</comment>
<dbReference type="PANTHER" id="PTHR10443">
    <property type="entry name" value="MICROSOMAL DIPEPTIDASE"/>
    <property type="match status" value="1"/>
</dbReference>
<dbReference type="InterPro" id="IPR032466">
    <property type="entry name" value="Metal_Hydrolase"/>
</dbReference>
<evidence type="ECO:0000313" key="2">
    <source>
        <dbReference type="Proteomes" id="UP000247476"/>
    </source>
</evidence>
<reference evidence="1 2" key="1">
    <citation type="submission" date="2018-05" db="EMBL/GenBank/DDBJ databases">
        <title>Paenibacillus flagellatus sp. nov., isolated from selenium mineral soil.</title>
        <authorList>
            <person name="Dai X."/>
        </authorList>
    </citation>
    <scope>NUCLEOTIDE SEQUENCE [LARGE SCALE GENOMIC DNA]</scope>
    <source>
        <strain evidence="1 2">DXL2</strain>
    </source>
</reference>
<proteinExistence type="predicted"/>
<dbReference type="GO" id="GO:0006508">
    <property type="term" value="P:proteolysis"/>
    <property type="evidence" value="ECO:0007669"/>
    <property type="project" value="InterPro"/>
</dbReference>
<dbReference type="InterPro" id="IPR008257">
    <property type="entry name" value="Pept_M19"/>
</dbReference>
<dbReference type="PANTHER" id="PTHR10443:SF12">
    <property type="entry name" value="DIPEPTIDASE"/>
    <property type="match status" value="1"/>
</dbReference>
<name>A0A2V5KBW7_9BACL</name>
<dbReference type="Pfam" id="PF01244">
    <property type="entry name" value="Peptidase_M19"/>
    <property type="match status" value="1"/>
</dbReference>
<dbReference type="SUPFAM" id="SSF51556">
    <property type="entry name" value="Metallo-dependent hydrolases"/>
    <property type="match status" value="1"/>
</dbReference>
<dbReference type="InterPro" id="IPR000180">
    <property type="entry name" value="Dipep_AS"/>
</dbReference>
<sequence length="316" mass="34677">MTIIDAHCDVLGKLLLEPTLDFAGNDPSLDVTMPKLRQAGVLMQLFAIWIPERVDEPGFKHVLHSAELFRDKVVGQAGMALVRTSEDLTRAAAGGTPGAMLTMEGADALAGSMERLRAAYDLGVRCLGLTWNYANWAADGVLEPRNGALTLKGRRLVAECNAMGIIIDVSHLAERGFWEVAERSERPFVASHSNVLELCGHPRNLNREQIRCIASRGGVIGINFFPPFLRTDGPAAIDDVVRHIETALEWGGDRAVGLGSDFDGIGSKVEGLEDPTGYEKLAEALAKRLTDEQTERVLYRNWYEFFVSELPKTECN</sequence>